<reference evidence="3 4" key="1">
    <citation type="submission" date="2023-11" db="EMBL/GenBank/DDBJ databases">
        <title>Actinomadura monticuli sp. nov., isolated from volcanic ash.</title>
        <authorList>
            <person name="Lee S.D."/>
            <person name="Yang H."/>
            <person name="Kim I.S."/>
        </authorList>
    </citation>
    <scope>NUCLEOTIDE SEQUENCE [LARGE SCALE GENOMIC DNA]</scope>
    <source>
        <strain evidence="3 4">DSM 45346</strain>
    </source>
</reference>
<proteinExistence type="inferred from homology"/>
<evidence type="ECO:0000256" key="1">
    <source>
        <dbReference type="ARBA" id="ARBA00006484"/>
    </source>
</evidence>
<dbReference type="PANTHER" id="PTHR43639:SF1">
    <property type="entry name" value="SHORT-CHAIN DEHYDROGENASE_REDUCTASE FAMILY PROTEIN"/>
    <property type="match status" value="1"/>
</dbReference>
<dbReference type="Gene3D" id="3.40.50.720">
    <property type="entry name" value="NAD(P)-binding Rossmann-like Domain"/>
    <property type="match status" value="1"/>
</dbReference>
<dbReference type="CDD" id="cd05233">
    <property type="entry name" value="SDR_c"/>
    <property type="match status" value="1"/>
</dbReference>
<dbReference type="SUPFAM" id="SSF51735">
    <property type="entry name" value="NAD(P)-binding Rossmann-fold domains"/>
    <property type="match status" value="1"/>
</dbReference>
<dbReference type="PANTHER" id="PTHR43639">
    <property type="entry name" value="OXIDOREDUCTASE, SHORT-CHAIN DEHYDROGENASE/REDUCTASE FAMILY (AFU_ORTHOLOGUE AFUA_5G02870)"/>
    <property type="match status" value="1"/>
</dbReference>
<evidence type="ECO:0000313" key="4">
    <source>
        <dbReference type="Proteomes" id="UP001569904"/>
    </source>
</evidence>
<accession>A0ABV4QYG3</accession>
<keyword evidence="4" id="KW-1185">Reference proteome</keyword>
<dbReference type="InterPro" id="IPR036291">
    <property type="entry name" value="NAD(P)-bd_dom_sf"/>
</dbReference>
<protein>
    <submittedName>
        <fullName evidence="3">SDR family oxidoreductase</fullName>
    </submittedName>
</protein>
<dbReference type="RefSeq" id="WP_371942367.1">
    <property type="nucleotide sequence ID" value="NZ_JAXCEH010000011.1"/>
</dbReference>
<sequence>MTDNAPSANAPSVPETEDLRGRVALVTGASSGIGAAAARALAARGAAVAVNYHRGESPAKEVVEAIETGGGRALALQADVTDRDQARDLVERAQTELGPVDVLVTNATGLYGFEVKVAPFTSTSVEYCEWIVQRQLRAMLNPVDLVLPGMIDRGHGAIVAVGAALSRTPAPGFLPLSMAKAAVESAVKVLAQEAGPYGVRVNGVGPGLILTRVADGLPEQALRANAQRAAMRRNGVPQDVAEVIAFLATEPSGYLTGSYLIIDGGTALV</sequence>
<dbReference type="InterPro" id="IPR002347">
    <property type="entry name" value="SDR_fam"/>
</dbReference>
<dbReference type="EMBL" id="JAXCEH010000011">
    <property type="protein sequence ID" value="MFA1555641.1"/>
    <property type="molecule type" value="Genomic_DNA"/>
</dbReference>
<name>A0ABV4QYG3_9ACTN</name>
<keyword evidence="2" id="KW-0560">Oxidoreductase</keyword>
<comment type="similarity">
    <text evidence="1">Belongs to the short-chain dehydrogenases/reductases (SDR) family.</text>
</comment>
<dbReference type="Proteomes" id="UP001569904">
    <property type="component" value="Unassembled WGS sequence"/>
</dbReference>
<evidence type="ECO:0000313" key="3">
    <source>
        <dbReference type="EMBL" id="MFA1555641.1"/>
    </source>
</evidence>
<comment type="caution">
    <text evidence="3">The sequence shown here is derived from an EMBL/GenBank/DDBJ whole genome shotgun (WGS) entry which is preliminary data.</text>
</comment>
<gene>
    <name evidence="3" type="ORF">SM436_18290</name>
</gene>
<organism evidence="3 4">
    <name type="scientific">Actinomadura chokoriensis</name>
    <dbReference type="NCBI Taxonomy" id="454156"/>
    <lineage>
        <taxon>Bacteria</taxon>
        <taxon>Bacillati</taxon>
        <taxon>Actinomycetota</taxon>
        <taxon>Actinomycetes</taxon>
        <taxon>Streptosporangiales</taxon>
        <taxon>Thermomonosporaceae</taxon>
        <taxon>Actinomadura</taxon>
    </lineage>
</organism>
<dbReference type="PRINTS" id="PR00081">
    <property type="entry name" value="GDHRDH"/>
</dbReference>
<evidence type="ECO:0000256" key="2">
    <source>
        <dbReference type="ARBA" id="ARBA00023002"/>
    </source>
</evidence>
<dbReference type="Pfam" id="PF13561">
    <property type="entry name" value="adh_short_C2"/>
    <property type="match status" value="1"/>
</dbReference>